<evidence type="ECO:0000256" key="2">
    <source>
        <dbReference type="ARBA" id="ARBA00022679"/>
    </source>
</evidence>
<evidence type="ECO:0000256" key="1">
    <source>
        <dbReference type="ARBA" id="ARBA00022484"/>
    </source>
</evidence>
<dbReference type="Pfam" id="PF05919">
    <property type="entry name" value="Mitovir_RNA_pol"/>
    <property type="match status" value="1"/>
</dbReference>
<dbReference type="SUPFAM" id="SSF56672">
    <property type="entry name" value="DNA/RNA polymerases"/>
    <property type="match status" value="1"/>
</dbReference>
<proteinExistence type="predicted"/>
<keyword evidence="3" id="KW-0548">Nucleotidyltransferase</keyword>
<reference evidence="4" key="1">
    <citation type="submission" date="2024-06" db="EMBL/GenBank/DDBJ databases">
        <authorList>
            <person name="Jia J."/>
            <person name="Mu F."/>
        </authorList>
    </citation>
    <scope>NUCLEOTIDE SEQUENCE</scope>
    <source>
        <strain evidence="4">TG204-2</strain>
    </source>
</reference>
<dbReference type="EMBL" id="PP965308">
    <property type="protein sequence ID" value="XCN34970.1"/>
    <property type="molecule type" value="Genomic_RNA"/>
</dbReference>
<accession>A0AAU8L190</accession>
<evidence type="ECO:0000256" key="3">
    <source>
        <dbReference type="ARBA" id="ARBA00022695"/>
    </source>
</evidence>
<dbReference type="InterPro" id="IPR043502">
    <property type="entry name" value="DNA/RNA_pol_sf"/>
</dbReference>
<protein>
    <submittedName>
        <fullName evidence="4">RNA-dependent RNA polymerase</fullName>
    </submittedName>
</protein>
<name>A0AAU8L190_9VIRU</name>
<sequence length="859" mass="98330">MKKNNNIIDNNKNNFFSNMKLYTDVYKAGSMISLSNEKHLMLVLKNIGWRIVTLSLLSTKETSRFRMLHNFGVFILKMNKNHGPVYTVKYLKACQLAIQKKLAGQPFSSMREIEPDYNFPRLSKSGLPSVIKTTDRASICNNSFRIIRLYLSLFSIYRIIKIDFTPKLKTITDSFTGSNIHLKDFNIWLERNSKPILQKFSRFDVKDLTSYKILPILKSSPQGTRSYTHLIGSYMGLKNSNVFNSIKKYLELTNSSNILTLFRNIEYIMDRFSVTSKSSDLSIGKLSFKEEAAGKLRVFAMVDIITQSILQPLHLSLFSLFKKIPNDCTHDQDRGFKLAQSLSLKYNCSYGFDLSAATDRLPISSQESILNSLFGIGTLWSDILVNRDYKITSNNYGIPTGNIRYSVGQPMGALSSWAMLNLVHHMMIQFIAVHLDKVPFGSWYSEYVILGDDLVLFDKEVANRYLSLCKELGVDINLSKSIISESKPVLEFAKRTSVKGVDVSALPFKELLSSNNFFGRLALTTRLIRNSWGKNLFKILVIGNKKKQSSRIDTIYPMIGLLTQAYQRGLIPLSSVLSVITNKDKPLSFFGRNISWMSPVLISKVVKEFLKTGNISKFSLPVRERFFSEVNTITFKNILLHRIWDRTQDLLKLDLIENRINLLKTVIEFSDINSDHPDYIKRLREIHPFADIFYSGKGRTIPSLRSLRLGLDIDLTATKGVGYSLTSGSLQPSDLYRLYLDRFEHRDSNNFYQSKLFVDITLPQLLEHLDMLTNVLLTTKFYEIPKDLNKEKLDNPLKVLDFIKDIMNPKFKVQSDFVLFDGSYTDSSAPVDKSPGFKPQFDFGSKSKKNRFNITIIPK</sequence>
<dbReference type="PANTHER" id="PTHR34456:SF13">
    <property type="entry name" value="REVERSE TRANSCRIPTASE DOMAIN-CONTAINING PROTEIN"/>
    <property type="match status" value="1"/>
</dbReference>
<dbReference type="GO" id="GO:0003968">
    <property type="term" value="F:RNA-directed RNA polymerase activity"/>
    <property type="evidence" value="ECO:0007669"/>
    <property type="project" value="UniProtKB-KW"/>
</dbReference>
<keyword evidence="1 4" id="KW-0696">RNA-directed RNA polymerase</keyword>
<evidence type="ECO:0000313" key="4">
    <source>
        <dbReference type="EMBL" id="XCN34970.1"/>
    </source>
</evidence>
<dbReference type="InterPro" id="IPR008686">
    <property type="entry name" value="RNA_pol_mitovir"/>
</dbReference>
<dbReference type="PANTHER" id="PTHR34456">
    <property type="entry name" value="MITOVIRUS RNA-DEPENDENT RNA POLYMERASE"/>
    <property type="match status" value="1"/>
</dbReference>
<keyword evidence="2" id="KW-0808">Transferase</keyword>
<organism evidence="4">
    <name type="scientific">Alternaria alternata mitovirus 2</name>
    <dbReference type="NCBI Taxonomy" id="3232303"/>
    <lineage>
        <taxon>Viruses</taxon>
        <taxon>Riboviria</taxon>
        <taxon>Orthornavirae</taxon>
        <taxon>Lenarviricota</taxon>
        <taxon>Howeltoviricetes</taxon>
        <taxon>Cryppavirales</taxon>
        <taxon>Mitoviridae</taxon>
        <taxon>Mitovirus</taxon>
    </lineage>
</organism>